<evidence type="ECO:0000259" key="1">
    <source>
        <dbReference type="Pfam" id="PF02492"/>
    </source>
</evidence>
<dbReference type="SUPFAM" id="SSF52540">
    <property type="entry name" value="P-loop containing nucleoside triphosphate hydrolases"/>
    <property type="match status" value="1"/>
</dbReference>
<evidence type="ECO:0000313" key="2">
    <source>
        <dbReference type="EMBL" id="AIZ56403.1"/>
    </source>
</evidence>
<proteinExistence type="predicted"/>
<organism evidence="2 3">
    <name type="scientific">Candidatus Methanoplasma termitum</name>
    <dbReference type="NCBI Taxonomy" id="1577791"/>
    <lineage>
        <taxon>Archaea</taxon>
        <taxon>Methanobacteriati</taxon>
        <taxon>Thermoplasmatota</taxon>
        <taxon>Thermoplasmata</taxon>
        <taxon>Methanomassiliicoccales</taxon>
        <taxon>Methanomassiliicoccaceae</taxon>
        <taxon>Candidatus Methanoplasma</taxon>
    </lineage>
</organism>
<reference evidence="2 3" key="1">
    <citation type="journal article" date="2014" name="Appl. Environ. Microbiol.">
        <title>Comparative Genome Analysis of 'Candidatus Methanoplasma termitum' Indicates a New Mode of Energy Metabolism in the Seventh Order of Methanogens.</title>
        <authorList>
            <person name="Lang K."/>
            <person name="Schuldes J."/>
            <person name="Klingl A."/>
            <person name="Poehlein A."/>
            <person name="Daniel R."/>
            <person name="Brune A."/>
        </authorList>
    </citation>
    <scope>NUCLEOTIDE SEQUENCE [LARGE SCALE GENOMIC DNA]</scope>
    <source>
        <strain evidence="3">Mpt1</strain>
    </source>
</reference>
<dbReference type="GeneID" id="24818181"/>
<sequence length="195" mass="21728">MYVYIIGGFLGSGKTTLLMKLASMYSKRGVKVAILVNESGEIGVDGATLKAEGYDAVELPDGCICCSLSGTLQSALKNIKRDIDPDILIIEPTGLALPHKVRELVNISMIDPDEMYIIGIADIQRFDDLIKRKEEFFKRQMFAADFILINKSDLATPEKMKAAIQWLKAEYPDKPMIPVSTKTGENLDKIYEMMK</sequence>
<name>A0A0A7LBK9_9ARCH</name>
<dbReference type="InterPro" id="IPR051316">
    <property type="entry name" value="Zinc-reg_GTPase_activator"/>
</dbReference>
<dbReference type="Pfam" id="PF02492">
    <property type="entry name" value="cobW"/>
    <property type="match status" value="1"/>
</dbReference>
<evidence type="ECO:0000313" key="3">
    <source>
        <dbReference type="Proteomes" id="UP000030787"/>
    </source>
</evidence>
<feature type="domain" description="CobW/HypB/UreG nucleotide-binding" evidence="1">
    <location>
        <begin position="3"/>
        <end position="176"/>
    </location>
</feature>
<dbReference type="KEGG" id="mear:Mpt1_c05120"/>
<protein>
    <submittedName>
        <fullName evidence="2">UreG protein</fullName>
    </submittedName>
</protein>
<dbReference type="STRING" id="1577791.Mpt1_c05120"/>
<gene>
    <name evidence="2" type="primary">ureG</name>
    <name evidence="2" type="ORF">Mpt1_c05120</name>
</gene>
<accession>A0A0A7LBK9</accession>
<dbReference type="GO" id="GO:0005737">
    <property type="term" value="C:cytoplasm"/>
    <property type="evidence" value="ECO:0007669"/>
    <property type="project" value="TreeGrafter"/>
</dbReference>
<dbReference type="EMBL" id="CP010070">
    <property type="protein sequence ID" value="AIZ56403.1"/>
    <property type="molecule type" value="Genomic_DNA"/>
</dbReference>
<dbReference type="Proteomes" id="UP000030787">
    <property type="component" value="Chromosome"/>
</dbReference>
<dbReference type="PANTHER" id="PTHR13748:SF62">
    <property type="entry name" value="COBW DOMAIN-CONTAINING PROTEIN"/>
    <property type="match status" value="1"/>
</dbReference>
<dbReference type="Gene3D" id="3.40.50.300">
    <property type="entry name" value="P-loop containing nucleotide triphosphate hydrolases"/>
    <property type="match status" value="1"/>
</dbReference>
<dbReference type="RefSeq" id="WP_048111800.1">
    <property type="nucleotide sequence ID" value="NZ_CP010070.1"/>
</dbReference>
<dbReference type="OrthoDB" id="359387at2157"/>
<dbReference type="PANTHER" id="PTHR13748">
    <property type="entry name" value="COBW-RELATED"/>
    <property type="match status" value="1"/>
</dbReference>
<keyword evidence="3" id="KW-1185">Reference proteome</keyword>
<dbReference type="InterPro" id="IPR003495">
    <property type="entry name" value="CobW/HypB/UreG_nucleotide-bd"/>
</dbReference>
<dbReference type="AlphaFoldDB" id="A0A0A7LBK9"/>
<dbReference type="HOGENOM" id="CLU_017452_5_1_2"/>
<dbReference type="InterPro" id="IPR027417">
    <property type="entry name" value="P-loop_NTPase"/>
</dbReference>